<feature type="domain" description="P-type ATPase A" evidence="8">
    <location>
        <begin position="96"/>
        <end position="194"/>
    </location>
</feature>
<dbReference type="Gene3D" id="2.70.150.10">
    <property type="entry name" value="Calcium-transporting ATPase, cytoplasmic transduction domain A"/>
    <property type="match status" value="1"/>
</dbReference>
<organism evidence="9 10">
    <name type="scientific">Candidatus Blautia stercorigallinarum</name>
    <dbReference type="NCBI Taxonomy" id="2838501"/>
    <lineage>
        <taxon>Bacteria</taxon>
        <taxon>Bacillati</taxon>
        <taxon>Bacillota</taxon>
        <taxon>Clostridia</taxon>
        <taxon>Lachnospirales</taxon>
        <taxon>Lachnospiraceae</taxon>
        <taxon>Blautia</taxon>
    </lineage>
</organism>
<evidence type="ECO:0000313" key="9">
    <source>
        <dbReference type="EMBL" id="HIV39489.1"/>
    </source>
</evidence>
<dbReference type="Gene3D" id="1.20.1110.10">
    <property type="entry name" value="Calcium-transporting ATPase, transmembrane domain"/>
    <property type="match status" value="1"/>
</dbReference>
<dbReference type="CDD" id="cd02609">
    <property type="entry name" value="P-type_ATPase"/>
    <property type="match status" value="1"/>
</dbReference>
<dbReference type="InterPro" id="IPR036412">
    <property type="entry name" value="HAD-like_sf"/>
</dbReference>
<evidence type="ECO:0000256" key="1">
    <source>
        <dbReference type="ARBA" id="ARBA00004141"/>
    </source>
</evidence>
<dbReference type="InterPro" id="IPR023299">
    <property type="entry name" value="ATPase_P-typ_cyto_dom_N"/>
</dbReference>
<evidence type="ECO:0000256" key="6">
    <source>
        <dbReference type="SAM" id="MobiDB-lite"/>
    </source>
</evidence>
<gene>
    <name evidence="9" type="ORF">H9747_10935</name>
</gene>
<dbReference type="AlphaFoldDB" id="A0A9D1PFA9"/>
<feature type="region of interest" description="Disordered" evidence="6">
    <location>
        <begin position="1"/>
        <end position="27"/>
    </location>
</feature>
<reference evidence="9" key="1">
    <citation type="journal article" date="2021" name="PeerJ">
        <title>Extensive microbial diversity within the chicken gut microbiome revealed by metagenomics and culture.</title>
        <authorList>
            <person name="Gilroy R."/>
            <person name="Ravi A."/>
            <person name="Getino M."/>
            <person name="Pursley I."/>
            <person name="Horton D.L."/>
            <person name="Alikhan N.F."/>
            <person name="Baker D."/>
            <person name="Gharbi K."/>
            <person name="Hall N."/>
            <person name="Watson M."/>
            <person name="Adriaenssens E.M."/>
            <person name="Foster-Nyarko E."/>
            <person name="Jarju S."/>
            <person name="Secka A."/>
            <person name="Antonio M."/>
            <person name="Oren A."/>
            <person name="Chaudhuri R.R."/>
            <person name="La Ragione R."/>
            <person name="Hildebrand F."/>
            <person name="Pallen M.J."/>
        </authorList>
    </citation>
    <scope>NUCLEOTIDE SEQUENCE</scope>
    <source>
        <strain evidence="9">CHK195-9823</strain>
    </source>
</reference>
<evidence type="ECO:0000313" key="10">
    <source>
        <dbReference type="Proteomes" id="UP000886814"/>
    </source>
</evidence>
<comment type="subcellular location">
    <subcellularLocation>
        <location evidence="1">Membrane</location>
        <topology evidence="1">Multi-pass membrane protein</topology>
    </subcellularLocation>
</comment>
<feature type="transmembrane region" description="Helical" evidence="7">
    <location>
        <begin position="214"/>
        <end position="233"/>
    </location>
</feature>
<dbReference type="PANTHER" id="PTHR42861">
    <property type="entry name" value="CALCIUM-TRANSPORTING ATPASE"/>
    <property type="match status" value="1"/>
</dbReference>
<feature type="transmembrane region" description="Helical" evidence="7">
    <location>
        <begin position="683"/>
        <end position="701"/>
    </location>
</feature>
<dbReference type="InterPro" id="IPR008250">
    <property type="entry name" value="ATPase_P-typ_transduc_dom_A_sf"/>
</dbReference>
<dbReference type="PRINTS" id="PR00120">
    <property type="entry name" value="HATPASE"/>
</dbReference>
<feature type="transmembrane region" description="Helical" evidence="7">
    <location>
        <begin position="708"/>
        <end position="726"/>
    </location>
</feature>
<dbReference type="InterPro" id="IPR059000">
    <property type="entry name" value="ATPase_P-type_domA"/>
</dbReference>
<reference evidence="9" key="2">
    <citation type="submission" date="2021-04" db="EMBL/GenBank/DDBJ databases">
        <authorList>
            <person name="Gilroy R."/>
        </authorList>
    </citation>
    <scope>NUCLEOTIDE SEQUENCE</scope>
    <source>
        <strain evidence="9">CHK195-9823</strain>
    </source>
</reference>
<dbReference type="InterPro" id="IPR023298">
    <property type="entry name" value="ATPase_P-typ_TM_dom_sf"/>
</dbReference>
<dbReference type="InterPro" id="IPR023214">
    <property type="entry name" value="HAD_sf"/>
</dbReference>
<feature type="compositionally biased region" description="Basic and acidic residues" evidence="6">
    <location>
        <begin position="11"/>
        <end position="20"/>
    </location>
</feature>
<name>A0A9D1PFA9_9FIRM</name>
<comment type="caution">
    <text evidence="9">The sequence shown here is derived from an EMBL/GenBank/DDBJ whole genome shotgun (WGS) entry which is preliminary data.</text>
</comment>
<keyword evidence="4 7" id="KW-1133">Transmembrane helix</keyword>
<evidence type="ECO:0000256" key="5">
    <source>
        <dbReference type="ARBA" id="ARBA00023136"/>
    </source>
</evidence>
<dbReference type="SFLD" id="SFLDS00003">
    <property type="entry name" value="Haloacid_Dehalogenase"/>
    <property type="match status" value="1"/>
</dbReference>
<evidence type="ECO:0000256" key="2">
    <source>
        <dbReference type="ARBA" id="ARBA00022692"/>
    </source>
</evidence>
<proteinExistence type="predicted"/>
<dbReference type="Gene3D" id="3.40.50.1000">
    <property type="entry name" value="HAD superfamily/HAD-like"/>
    <property type="match status" value="1"/>
</dbReference>
<dbReference type="GO" id="GO:0016887">
    <property type="term" value="F:ATP hydrolysis activity"/>
    <property type="evidence" value="ECO:0007669"/>
    <property type="project" value="InterPro"/>
</dbReference>
<dbReference type="SFLD" id="SFLDG00002">
    <property type="entry name" value="C1.7:_P-type_atpase_like"/>
    <property type="match status" value="1"/>
</dbReference>
<dbReference type="GO" id="GO:0016020">
    <property type="term" value="C:membrane"/>
    <property type="evidence" value="ECO:0007669"/>
    <property type="project" value="UniProtKB-SubCell"/>
</dbReference>
<feature type="transmembrane region" description="Helical" evidence="7">
    <location>
        <begin position="65"/>
        <end position="83"/>
    </location>
</feature>
<dbReference type="SUPFAM" id="SSF81665">
    <property type="entry name" value="Calcium ATPase, transmembrane domain M"/>
    <property type="match status" value="1"/>
</dbReference>
<sequence length="786" mass="86483">MEENLTGLSRQEVEERRQRGEGQSQAESITKSRGRIVRENVLTLFNGLNFLIAGLLFAVGAYSNMLFIAIIILNILIGIAQEFKAKKLVDELSVLNRPKVFVRREGEDVQVDPEEIVKDDLILLESGRQICNDSVVVSGNFEMNESLLTGESDGVVKEPGDQLYSGSFVITGKGMAKVTHVGNENYATGLVNQVKKEKKVQSELLGSMRKVTRFTSLLIVPLGILLFLEAFFLRNGTAQEAVVSSAAGLLGMLPKGLVLLISVSLAAGVIRLAKMKILVQNIYSLETLAHVDTLCLDKTGTITDGKLKVCRKIPAGKIPGSQGEMLIQSYMAACEDNNPTFQALRKAFSAEQVYPSVHKIPFSSKRKWGAVSLKGAGTVFVGAPEKLMGEIPENLEQELEQGRRIVGIGYYGGTWTEENFLPPRIHMLYTVVLEDRIRKNAKKTLEFFKEQGVDVKIISGDHVKTVSMIGQRAGLEKWREAVDLSSLGENIDFDKICRQYSVFARVTPGQKQELVKALQRQGHKVAMTGDGVNDLLALREADCSIAVADGSDASRQLAQVVLLDSDFTHLPQVVMEGRKVINNVTRTAAVFFIKTIYSVLVSVFCLLANVPFPFIPIQITLIDACIEAYPSFITIVESDTRRIRGSFLKTALRNALPFGLTVTGMIIMVSLLAPFTVSQRQTVMYLALIIISMTAVIKSCVPFNLLRGFISITMVLGTFGALWILPQLFEISSLQPEMLPFLAVTVLASWALLLLLEGIKKVLSEKERASGDRILNAYGKSREADV</sequence>
<dbReference type="Pfam" id="PF00702">
    <property type="entry name" value="Hydrolase"/>
    <property type="match status" value="1"/>
</dbReference>
<dbReference type="GO" id="GO:0005524">
    <property type="term" value="F:ATP binding"/>
    <property type="evidence" value="ECO:0007669"/>
    <property type="project" value="InterPro"/>
</dbReference>
<dbReference type="PROSITE" id="PS00154">
    <property type="entry name" value="ATPASE_E1_E2"/>
    <property type="match status" value="1"/>
</dbReference>
<evidence type="ECO:0000259" key="8">
    <source>
        <dbReference type="Pfam" id="PF00122"/>
    </source>
</evidence>
<dbReference type="InterPro" id="IPR018303">
    <property type="entry name" value="ATPase_P-typ_P_site"/>
</dbReference>
<evidence type="ECO:0000256" key="3">
    <source>
        <dbReference type="ARBA" id="ARBA00022967"/>
    </source>
</evidence>
<dbReference type="EMBL" id="DXIQ01000070">
    <property type="protein sequence ID" value="HIV39489.1"/>
    <property type="molecule type" value="Genomic_DNA"/>
</dbReference>
<feature type="transmembrane region" description="Helical" evidence="7">
    <location>
        <begin position="738"/>
        <end position="756"/>
    </location>
</feature>
<feature type="transmembrane region" description="Helical" evidence="7">
    <location>
        <begin position="656"/>
        <end position="677"/>
    </location>
</feature>
<keyword evidence="2 7" id="KW-0812">Transmembrane</keyword>
<feature type="transmembrane region" description="Helical" evidence="7">
    <location>
        <begin position="615"/>
        <end position="636"/>
    </location>
</feature>
<protein>
    <submittedName>
        <fullName evidence="9">Cation-translocating P-type ATPase</fullName>
    </submittedName>
</protein>
<accession>A0A9D1PFA9</accession>
<dbReference type="Pfam" id="PF00122">
    <property type="entry name" value="E1-E2_ATPase"/>
    <property type="match status" value="1"/>
</dbReference>
<evidence type="ECO:0000256" key="7">
    <source>
        <dbReference type="SAM" id="Phobius"/>
    </source>
</evidence>
<dbReference type="PRINTS" id="PR00119">
    <property type="entry name" value="CATATPASE"/>
</dbReference>
<keyword evidence="5 7" id="KW-0472">Membrane</keyword>
<feature type="transmembrane region" description="Helical" evidence="7">
    <location>
        <begin position="253"/>
        <end position="273"/>
    </location>
</feature>
<dbReference type="SUPFAM" id="SSF81653">
    <property type="entry name" value="Calcium ATPase, transduction domain A"/>
    <property type="match status" value="1"/>
</dbReference>
<keyword evidence="3" id="KW-1278">Translocase</keyword>
<dbReference type="Proteomes" id="UP000886814">
    <property type="component" value="Unassembled WGS sequence"/>
</dbReference>
<evidence type="ECO:0000256" key="4">
    <source>
        <dbReference type="ARBA" id="ARBA00022989"/>
    </source>
</evidence>
<dbReference type="SFLD" id="SFLDF00027">
    <property type="entry name" value="p-type_atpase"/>
    <property type="match status" value="1"/>
</dbReference>
<dbReference type="SUPFAM" id="SSF56784">
    <property type="entry name" value="HAD-like"/>
    <property type="match status" value="1"/>
</dbReference>
<dbReference type="NCBIfam" id="TIGR01494">
    <property type="entry name" value="ATPase_P-type"/>
    <property type="match status" value="2"/>
</dbReference>
<dbReference type="Gene3D" id="3.40.1110.10">
    <property type="entry name" value="Calcium-transporting ATPase, cytoplasmic domain N"/>
    <property type="match status" value="1"/>
</dbReference>
<dbReference type="InterPro" id="IPR001757">
    <property type="entry name" value="P_typ_ATPase"/>
</dbReference>
<dbReference type="InterPro" id="IPR044492">
    <property type="entry name" value="P_typ_ATPase_HD_dom"/>
</dbReference>
<feature type="transmembrane region" description="Helical" evidence="7">
    <location>
        <begin position="588"/>
        <end position="609"/>
    </location>
</feature>